<comment type="catalytic activity">
    <reaction evidence="1 9">
        <text>2 a quinol + O2 = 2 a quinone + 2 H2O</text>
        <dbReference type="Rhea" id="RHEA:55376"/>
        <dbReference type="ChEBI" id="CHEBI:15377"/>
        <dbReference type="ChEBI" id="CHEBI:15379"/>
        <dbReference type="ChEBI" id="CHEBI:24646"/>
        <dbReference type="ChEBI" id="CHEBI:132124"/>
    </reaction>
</comment>
<dbReference type="GO" id="GO:0009486">
    <property type="term" value="F:cytochrome bo3 ubiquinol oxidase activity"/>
    <property type="evidence" value="ECO:0007669"/>
    <property type="project" value="TreeGrafter"/>
</dbReference>
<dbReference type="AlphaFoldDB" id="A0A494Z7J5"/>
<organism evidence="10 11">
    <name type="scientific">Oceanobacillus bengalensis</name>
    <dbReference type="NCBI Taxonomy" id="1435466"/>
    <lineage>
        <taxon>Bacteria</taxon>
        <taxon>Bacillati</taxon>
        <taxon>Bacillota</taxon>
        <taxon>Bacilli</taxon>
        <taxon>Bacillales</taxon>
        <taxon>Bacillaceae</taxon>
        <taxon>Oceanobacillus</taxon>
    </lineage>
</organism>
<keyword evidence="4 9" id="KW-1003">Cell membrane</keyword>
<proteinExistence type="inferred from homology"/>
<dbReference type="GO" id="GO:0019646">
    <property type="term" value="P:aerobic electron transport chain"/>
    <property type="evidence" value="ECO:0007669"/>
    <property type="project" value="TreeGrafter"/>
</dbReference>
<evidence type="ECO:0000256" key="9">
    <source>
        <dbReference type="RuleBase" id="RU367153"/>
    </source>
</evidence>
<evidence type="ECO:0000256" key="1">
    <source>
        <dbReference type="ARBA" id="ARBA00000725"/>
    </source>
</evidence>
<keyword evidence="11" id="KW-1185">Reference proteome</keyword>
<comment type="similarity">
    <text evidence="3 9">Belongs to the cytochrome c oxidase bacterial subunit 4 family.</text>
</comment>
<comment type="caution">
    <text evidence="10">The sequence shown here is derived from an EMBL/GenBank/DDBJ whole genome shotgun (WGS) entry which is preliminary data.</text>
</comment>
<keyword evidence="5 9" id="KW-0812">Transmembrane</keyword>
<dbReference type="GO" id="GO:0015078">
    <property type="term" value="F:proton transmembrane transporter activity"/>
    <property type="evidence" value="ECO:0007669"/>
    <property type="project" value="TreeGrafter"/>
</dbReference>
<dbReference type="GO" id="GO:0009319">
    <property type="term" value="C:cytochrome o ubiquinol oxidase complex"/>
    <property type="evidence" value="ECO:0007669"/>
    <property type="project" value="TreeGrafter"/>
</dbReference>
<dbReference type="Proteomes" id="UP000281813">
    <property type="component" value="Unassembled WGS sequence"/>
</dbReference>
<dbReference type="GO" id="GO:0005886">
    <property type="term" value="C:plasma membrane"/>
    <property type="evidence" value="ECO:0007669"/>
    <property type="project" value="UniProtKB-SubCell"/>
</dbReference>
<protein>
    <recommendedName>
        <fullName evidence="9">Quinol oxidase subunit 4</fullName>
        <ecNumber evidence="9">1.10.3.-</ecNumber>
    </recommendedName>
</protein>
<evidence type="ECO:0000313" key="11">
    <source>
        <dbReference type="Proteomes" id="UP000281813"/>
    </source>
</evidence>
<comment type="subcellular location">
    <subcellularLocation>
        <location evidence="2 9">Cell membrane</location>
        <topology evidence="2 9">Multi-pass membrane protein</topology>
    </subcellularLocation>
</comment>
<dbReference type="PANTHER" id="PTHR36835">
    <property type="entry name" value="CYTOCHROME BO(3) UBIQUINOL OXIDASE SUBUNIT 4"/>
    <property type="match status" value="1"/>
</dbReference>
<keyword evidence="7 9" id="KW-0560">Oxidoreductase</keyword>
<dbReference type="NCBIfam" id="TIGR02901">
    <property type="entry name" value="QoxD"/>
    <property type="match status" value="1"/>
</dbReference>
<reference evidence="10 11" key="1">
    <citation type="journal article" date="2015" name="Antonie Van Leeuwenhoek">
        <title>Oceanobacillus bengalensis sp. nov., a bacterium isolated from seawater of the Bay of Bengal.</title>
        <authorList>
            <person name="Yongchang O."/>
            <person name="Xiang W."/>
            <person name="Wang G."/>
        </authorList>
    </citation>
    <scope>NUCLEOTIDE SEQUENCE [LARGE SCALE GENOMIC DNA]</scope>
    <source>
        <strain evidence="10 11">MCCC 1K00260</strain>
    </source>
</reference>
<dbReference type="RefSeq" id="WP_121128330.1">
    <property type="nucleotide sequence ID" value="NZ_JBHUFK010000006.1"/>
</dbReference>
<accession>A0A494Z7J5</accession>
<sequence>MKELFPIKQINGFVFSLLLTVVALSVYFMDMSYEWGMTILLITAFVQAGVQFVIFMHAGETKDRDVIFSTLFYGVFLALAAVFGSLLTLVWDMM</sequence>
<keyword evidence="8 9" id="KW-0472">Membrane</keyword>
<dbReference type="EC" id="1.10.3.-" evidence="9"/>
<keyword evidence="6 9" id="KW-1133">Transmembrane helix</keyword>
<evidence type="ECO:0000256" key="4">
    <source>
        <dbReference type="ARBA" id="ARBA00022475"/>
    </source>
</evidence>
<dbReference type="GO" id="GO:0016682">
    <property type="term" value="F:oxidoreductase activity, acting on diphenols and related substances as donors, oxygen as acceptor"/>
    <property type="evidence" value="ECO:0007669"/>
    <property type="project" value="UniProtKB-UniRule"/>
</dbReference>
<evidence type="ECO:0000256" key="2">
    <source>
        <dbReference type="ARBA" id="ARBA00004651"/>
    </source>
</evidence>
<dbReference type="OrthoDB" id="2361460at2"/>
<dbReference type="Pfam" id="PF03626">
    <property type="entry name" value="COX4_pro"/>
    <property type="match status" value="1"/>
</dbReference>
<evidence type="ECO:0000256" key="7">
    <source>
        <dbReference type="ARBA" id="ARBA00023002"/>
    </source>
</evidence>
<evidence type="ECO:0000256" key="3">
    <source>
        <dbReference type="ARBA" id="ARBA00008079"/>
    </source>
</evidence>
<dbReference type="InterPro" id="IPR014250">
    <property type="entry name" value="QoxD"/>
</dbReference>
<dbReference type="InterPro" id="IPR005171">
    <property type="entry name" value="Cyt_c_oxidase_su4_prok"/>
</dbReference>
<dbReference type="EMBL" id="RBZO01000002">
    <property type="protein sequence ID" value="RKQ18296.1"/>
    <property type="molecule type" value="Genomic_DNA"/>
</dbReference>
<evidence type="ECO:0000313" key="10">
    <source>
        <dbReference type="EMBL" id="RKQ18296.1"/>
    </source>
</evidence>
<evidence type="ECO:0000256" key="5">
    <source>
        <dbReference type="ARBA" id="ARBA00022692"/>
    </source>
</evidence>
<dbReference type="GO" id="GO:0015990">
    <property type="term" value="P:electron transport coupled proton transport"/>
    <property type="evidence" value="ECO:0007669"/>
    <property type="project" value="TreeGrafter"/>
</dbReference>
<feature type="transmembrane region" description="Helical" evidence="9">
    <location>
        <begin position="70"/>
        <end position="91"/>
    </location>
</feature>
<evidence type="ECO:0000256" key="8">
    <source>
        <dbReference type="ARBA" id="ARBA00023136"/>
    </source>
</evidence>
<feature type="transmembrane region" description="Helical" evidence="9">
    <location>
        <begin position="12"/>
        <end position="29"/>
    </location>
</feature>
<dbReference type="PANTHER" id="PTHR36835:SF1">
    <property type="entry name" value="CYTOCHROME BO(3) UBIQUINOL OXIDASE SUBUNIT 4"/>
    <property type="match status" value="1"/>
</dbReference>
<gene>
    <name evidence="10" type="primary">qoxD</name>
    <name evidence="10" type="ORF">D8M05_02535</name>
</gene>
<dbReference type="InterPro" id="IPR050968">
    <property type="entry name" value="Cytochrome_c_oxidase_bac_sub4"/>
</dbReference>
<evidence type="ECO:0000256" key="6">
    <source>
        <dbReference type="ARBA" id="ARBA00022989"/>
    </source>
</evidence>
<feature type="transmembrane region" description="Helical" evidence="9">
    <location>
        <begin position="35"/>
        <end position="58"/>
    </location>
</feature>
<name>A0A494Z7J5_9BACI</name>
<dbReference type="GO" id="GO:0042773">
    <property type="term" value="P:ATP synthesis coupled electron transport"/>
    <property type="evidence" value="ECO:0007669"/>
    <property type="project" value="UniProtKB-UniRule"/>
</dbReference>
<comment type="function">
    <text evidence="9">Catalyzes quinol oxidation with the concomitant reduction of oxygen to water.</text>
</comment>